<proteinExistence type="predicted"/>
<dbReference type="InterPro" id="IPR031804">
    <property type="entry name" value="DUF4743"/>
</dbReference>
<dbReference type="PANTHER" id="PTHR13622">
    <property type="entry name" value="THIAMIN PYROPHOSPHOKINASE"/>
    <property type="match status" value="1"/>
</dbReference>
<dbReference type="SUPFAM" id="SSF55811">
    <property type="entry name" value="Nudix"/>
    <property type="match status" value="1"/>
</dbReference>
<keyword evidence="3" id="KW-1185">Reference proteome</keyword>
<evidence type="ECO:0000313" key="2">
    <source>
        <dbReference type="EMBL" id="CAK9267212.1"/>
    </source>
</evidence>
<gene>
    <name evidence="2" type="ORF">CSSPJE1EN1_LOCUS12690</name>
</gene>
<dbReference type="CDD" id="cd03676">
    <property type="entry name" value="NUDIX_Tnr3_like"/>
    <property type="match status" value="1"/>
</dbReference>
<accession>A0ABP0WL91</accession>
<dbReference type="PANTHER" id="PTHR13622:SF8">
    <property type="entry name" value="THIAMIN PYROPHOSPHOKINASE 1"/>
    <property type="match status" value="1"/>
</dbReference>
<evidence type="ECO:0000313" key="3">
    <source>
        <dbReference type="Proteomes" id="UP001497444"/>
    </source>
</evidence>
<dbReference type="Proteomes" id="UP001497444">
    <property type="component" value="Chromosome 19"/>
</dbReference>
<evidence type="ECO:0000259" key="1">
    <source>
        <dbReference type="PROSITE" id="PS51462"/>
    </source>
</evidence>
<dbReference type="InterPro" id="IPR015797">
    <property type="entry name" value="NUDIX_hydrolase-like_dom_sf"/>
</dbReference>
<protein>
    <recommendedName>
        <fullName evidence="1">Nudix hydrolase domain-containing protein</fullName>
    </recommendedName>
</protein>
<dbReference type="Pfam" id="PF15916">
    <property type="entry name" value="DUF4743"/>
    <property type="match status" value="1"/>
</dbReference>
<sequence>MAMQQSCFAPCAPAGAVQKQQQLQQQQQQQQRLLLAAAAASSAHQPLRALSKTQHQRCHHPAATRCCFPAIDTAKLAPTFLVRATLRADRQSKCVVEQDVGGELKGYWQPVQTCNSNQEKKDTEFLPFQVEGSTVGYVHQRIVEHLRRFPEVFILEQAGGTTSDGLDKETLTLHKALQSHNHRTKVVEGVLQVLREEGILPDQRNEHFPVVTSFGAPSFFGLDRAAVPYFGIKAYGVLLNGYVQINGETHLWVARRSINRPYFPGMLDHLVAGGQPEGLSCKENLIKECDEEAGIPAVLAHEAVPASAVSYEEIDGETMKRNVLFCYDLELPPDFQPQNKDGEVESFALVPVLEVAEMVHKSNSYKPSSAIVIIDFLFRHGYIHPDQPGYLQLLQSLRSGDCQ</sequence>
<reference evidence="2" key="1">
    <citation type="submission" date="2024-02" db="EMBL/GenBank/DDBJ databases">
        <authorList>
            <consortium name="ELIXIR-Norway"/>
            <consortium name="Elixir Norway"/>
        </authorList>
    </citation>
    <scope>NUCLEOTIDE SEQUENCE</scope>
</reference>
<dbReference type="InterPro" id="IPR000086">
    <property type="entry name" value="NUDIX_hydrolase_dom"/>
</dbReference>
<name>A0ABP0WL91_9BRYO</name>
<dbReference type="EMBL" id="OZ020114">
    <property type="protein sequence ID" value="CAK9267212.1"/>
    <property type="molecule type" value="Genomic_DNA"/>
</dbReference>
<organism evidence="2 3">
    <name type="scientific">Sphagnum jensenii</name>
    <dbReference type="NCBI Taxonomy" id="128206"/>
    <lineage>
        <taxon>Eukaryota</taxon>
        <taxon>Viridiplantae</taxon>
        <taxon>Streptophyta</taxon>
        <taxon>Embryophyta</taxon>
        <taxon>Bryophyta</taxon>
        <taxon>Sphagnophytina</taxon>
        <taxon>Sphagnopsida</taxon>
        <taxon>Sphagnales</taxon>
        <taxon>Sphagnaceae</taxon>
        <taxon>Sphagnum</taxon>
    </lineage>
</organism>
<feature type="domain" description="Nudix hydrolase" evidence="1">
    <location>
        <begin position="229"/>
        <end position="375"/>
    </location>
</feature>
<dbReference type="Gene3D" id="3.90.79.10">
    <property type="entry name" value="Nucleoside Triphosphate Pyrophosphohydrolase"/>
    <property type="match status" value="1"/>
</dbReference>
<dbReference type="Pfam" id="PF00293">
    <property type="entry name" value="NUDIX"/>
    <property type="match status" value="1"/>
</dbReference>
<dbReference type="PROSITE" id="PS51462">
    <property type="entry name" value="NUDIX"/>
    <property type="match status" value="1"/>
</dbReference>